<feature type="region of interest" description="Disordered" evidence="1">
    <location>
        <begin position="146"/>
        <end position="182"/>
    </location>
</feature>
<evidence type="ECO:0008006" key="4">
    <source>
        <dbReference type="Google" id="ProtNLM"/>
    </source>
</evidence>
<gene>
    <name evidence="2" type="ORF">niasHS_014309</name>
</gene>
<proteinExistence type="predicted"/>
<evidence type="ECO:0000256" key="1">
    <source>
        <dbReference type="SAM" id="MobiDB-lite"/>
    </source>
</evidence>
<keyword evidence="3" id="KW-1185">Reference proteome</keyword>
<organism evidence="2 3">
    <name type="scientific">Heterodera schachtii</name>
    <name type="common">Sugarbeet cyst nematode worm</name>
    <name type="synonym">Tylenchus schachtii</name>
    <dbReference type="NCBI Taxonomy" id="97005"/>
    <lineage>
        <taxon>Eukaryota</taxon>
        <taxon>Metazoa</taxon>
        <taxon>Ecdysozoa</taxon>
        <taxon>Nematoda</taxon>
        <taxon>Chromadorea</taxon>
        <taxon>Rhabditida</taxon>
        <taxon>Tylenchina</taxon>
        <taxon>Tylenchomorpha</taxon>
        <taxon>Tylenchoidea</taxon>
        <taxon>Heteroderidae</taxon>
        <taxon>Heteroderinae</taxon>
        <taxon>Heterodera</taxon>
    </lineage>
</organism>
<dbReference type="Proteomes" id="UP001620645">
    <property type="component" value="Unassembled WGS sequence"/>
</dbReference>
<name>A0ABD2I2Y7_HETSC</name>
<comment type="caution">
    <text evidence="2">The sequence shown here is derived from an EMBL/GenBank/DDBJ whole genome shotgun (WGS) entry which is preliminary data.</text>
</comment>
<protein>
    <recommendedName>
        <fullName evidence="4">YbjN domain-containing protein</fullName>
    </recommendedName>
</protein>
<sequence length="182" mass="20566">MAVPLPFSVNVPTVGSLEEREARTTYTYGAVTVRAFIVRDPRHRNFNFLVEDFINTDVFLMADGNERIGLISIRVGNAAQRHELRQFFLDFSQNMMERFECSIMFFSLDDHHAWDVVQVRFLADSLETWTEVMQCFDRAVTAIEDGRSPTPVLSPSPVEVSANNSGEKLPSLDGSNGEEEAN</sequence>
<dbReference type="AlphaFoldDB" id="A0ABD2I2Y7"/>
<accession>A0ABD2I2Y7</accession>
<dbReference type="EMBL" id="JBICCN010000356">
    <property type="protein sequence ID" value="KAL3074864.1"/>
    <property type="molecule type" value="Genomic_DNA"/>
</dbReference>
<evidence type="ECO:0000313" key="3">
    <source>
        <dbReference type="Proteomes" id="UP001620645"/>
    </source>
</evidence>
<reference evidence="2 3" key="1">
    <citation type="submission" date="2024-10" db="EMBL/GenBank/DDBJ databases">
        <authorList>
            <person name="Kim D."/>
        </authorList>
    </citation>
    <scope>NUCLEOTIDE SEQUENCE [LARGE SCALE GENOMIC DNA]</scope>
    <source>
        <strain evidence="2">Taebaek</strain>
    </source>
</reference>
<evidence type="ECO:0000313" key="2">
    <source>
        <dbReference type="EMBL" id="KAL3074864.1"/>
    </source>
</evidence>